<accession>A0A9D2SXD0</accession>
<dbReference type="InterPro" id="IPR050640">
    <property type="entry name" value="Bact_2-comp_sensor_kinase"/>
</dbReference>
<keyword evidence="1" id="KW-0472">Membrane</keyword>
<dbReference type="SMART" id="SM00304">
    <property type="entry name" value="HAMP"/>
    <property type="match status" value="1"/>
</dbReference>
<dbReference type="Proteomes" id="UP000823894">
    <property type="component" value="Unassembled WGS sequence"/>
</dbReference>
<sequence length="515" mass="59625">MREKNTGGTRRFTRKKITSLSLRDKLIFLFAGAMFISMSLLGITMFVNVYNSTKESLSKNIATTVAALSDSLDQSFLVAENLVLELAASEGVQKWLDDGHYYDQENPEYYLRKTEFNSELQRLLIYSNAKKLNVVEYAAVFIGDSMLEYADIQSVGEGRIRSGAQKAYDELETDGDTYIYSQLVTEPENAIFHARRMKSYFDDGDQLIIMVATNERDIYKKYKHLLQNEGAVVYLVDEENRVLSSNMEKEIGQYLDKALVKGIENNSSEVELDEKYLMDSEYMEDSGMRLIHLYPKNMLTTQVLEGIRPYVALCIGLIAVCLLAAVLIGLRTTRFLDEFVWAMNSVRRKNYDVKIRKYKDPEIDRLGEAFNQMTAEIKELIQNKYESQILLNEMEIRFLQHQMNPHFLFNVLLTIQIKAKRCKDETIYHMVSTLSSLLRASIYTNNIEMITVREELEYAEFYLYLQKMRFDDRISYEVTIEDDSLKECMRRVCMGAKAPVHTLFLSMGTVQTVTF</sequence>
<organism evidence="3 4">
    <name type="scientific">Candidatus Mediterraneibacter faecigallinarum</name>
    <dbReference type="NCBI Taxonomy" id="2838669"/>
    <lineage>
        <taxon>Bacteria</taxon>
        <taxon>Bacillati</taxon>
        <taxon>Bacillota</taxon>
        <taxon>Clostridia</taxon>
        <taxon>Lachnospirales</taxon>
        <taxon>Lachnospiraceae</taxon>
        <taxon>Mediterraneibacter</taxon>
    </lineage>
</organism>
<evidence type="ECO:0000256" key="1">
    <source>
        <dbReference type="SAM" id="Phobius"/>
    </source>
</evidence>
<reference evidence="3" key="2">
    <citation type="submission" date="2021-04" db="EMBL/GenBank/DDBJ databases">
        <authorList>
            <person name="Gilroy R."/>
        </authorList>
    </citation>
    <scope>NUCLEOTIDE SEQUENCE</scope>
    <source>
        <strain evidence="3">ChiGjej1B1-1692</strain>
    </source>
</reference>
<evidence type="ECO:0000313" key="4">
    <source>
        <dbReference type="Proteomes" id="UP000823894"/>
    </source>
</evidence>
<protein>
    <submittedName>
        <fullName evidence="3">Histidine kinase</fullName>
    </submittedName>
</protein>
<dbReference type="PANTHER" id="PTHR34220:SF7">
    <property type="entry name" value="SENSOR HISTIDINE KINASE YPDA"/>
    <property type="match status" value="1"/>
</dbReference>
<gene>
    <name evidence="3" type="ORF">H9757_02000</name>
</gene>
<dbReference type="InterPro" id="IPR003660">
    <property type="entry name" value="HAMP_dom"/>
</dbReference>
<dbReference type="GO" id="GO:0016020">
    <property type="term" value="C:membrane"/>
    <property type="evidence" value="ECO:0007669"/>
    <property type="project" value="InterPro"/>
</dbReference>
<dbReference type="EMBL" id="DWWK01000021">
    <property type="protein sequence ID" value="HJC37829.1"/>
    <property type="molecule type" value="Genomic_DNA"/>
</dbReference>
<dbReference type="CDD" id="cd06225">
    <property type="entry name" value="HAMP"/>
    <property type="match status" value="1"/>
</dbReference>
<dbReference type="SUPFAM" id="SSF158472">
    <property type="entry name" value="HAMP domain-like"/>
    <property type="match status" value="1"/>
</dbReference>
<keyword evidence="1" id="KW-1133">Transmembrane helix</keyword>
<feature type="domain" description="HAMP" evidence="2">
    <location>
        <begin position="330"/>
        <end position="382"/>
    </location>
</feature>
<name>A0A9D2SXD0_9FIRM</name>
<feature type="transmembrane region" description="Helical" evidence="1">
    <location>
        <begin position="310"/>
        <end position="330"/>
    </location>
</feature>
<evidence type="ECO:0000259" key="2">
    <source>
        <dbReference type="PROSITE" id="PS50885"/>
    </source>
</evidence>
<dbReference type="Gene3D" id="6.10.340.10">
    <property type="match status" value="1"/>
</dbReference>
<dbReference type="AlphaFoldDB" id="A0A9D2SXD0"/>
<evidence type="ECO:0000313" key="3">
    <source>
        <dbReference type="EMBL" id="HJC37829.1"/>
    </source>
</evidence>
<dbReference type="Pfam" id="PF00672">
    <property type="entry name" value="HAMP"/>
    <property type="match status" value="1"/>
</dbReference>
<reference evidence="3" key="1">
    <citation type="journal article" date="2021" name="PeerJ">
        <title>Extensive microbial diversity within the chicken gut microbiome revealed by metagenomics and culture.</title>
        <authorList>
            <person name="Gilroy R."/>
            <person name="Ravi A."/>
            <person name="Getino M."/>
            <person name="Pursley I."/>
            <person name="Horton D.L."/>
            <person name="Alikhan N.F."/>
            <person name="Baker D."/>
            <person name="Gharbi K."/>
            <person name="Hall N."/>
            <person name="Watson M."/>
            <person name="Adriaenssens E.M."/>
            <person name="Foster-Nyarko E."/>
            <person name="Jarju S."/>
            <person name="Secka A."/>
            <person name="Antonio M."/>
            <person name="Oren A."/>
            <person name="Chaudhuri R.R."/>
            <person name="La Ragione R."/>
            <person name="Hildebrand F."/>
            <person name="Pallen M.J."/>
        </authorList>
    </citation>
    <scope>NUCLEOTIDE SEQUENCE</scope>
    <source>
        <strain evidence="3">ChiGjej1B1-1692</strain>
    </source>
</reference>
<keyword evidence="1" id="KW-0812">Transmembrane</keyword>
<proteinExistence type="predicted"/>
<dbReference type="PROSITE" id="PS50885">
    <property type="entry name" value="HAMP"/>
    <property type="match status" value="1"/>
</dbReference>
<dbReference type="GO" id="GO:0000155">
    <property type="term" value="F:phosphorelay sensor kinase activity"/>
    <property type="evidence" value="ECO:0007669"/>
    <property type="project" value="InterPro"/>
</dbReference>
<dbReference type="PANTHER" id="PTHR34220">
    <property type="entry name" value="SENSOR HISTIDINE KINASE YPDA"/>
    <property type="match status" value="1"/>
</dbReference>
<comment type="caution">
    <text evidence="3">The sequence shown here is derived from an EMBL/GenBank/DDBJ whole genome shotgun (WGS) entry which is preliminary data.</text>
</comment>
<keyword evidence="3" id="KW-0418">Kinase</keyword>
<dbReference type="Pfam" id="PF06580">
    <property type="entry name" value="His_kinase"/>
    <property type="match status" value="1"/>
</dbReference>
<keyword evidence="3" id="KW-0808">Transferase</keyword>
<feature type="transmembrane region" description="Helical" evidence="1">
    <location>
        <begin position="26"/>
        <end position="50"/>
    </location>
</feature>
<dbReference type="InterPro" id="IPR010559">
    <property type="entry name" value="Sig_transdc_His_kin_internal"/>
</dbReference>